<evidence type="ECO:0000313" key="3">
    <source>
        <dbReference type="Proteomes" id="UP000593737"/>
    </source>
</evidence>
<dbReference type="EMBL" id="CP047423">
    <property type="protein sequence ID" value="QPD04024.1"/>
    <property type="molecule type" value="Genomic_DNA"/>
</dbReference>
<dbReference type="InterPro" id="IPR051680">
    <property type="entry name" value="ATP-dep_Glu-Cys_Ligase-2"/>
</dbReference>
<dbReference type="PANTHER" id="PTHR34595:SF7">
    <property type="entry name" value="SLL1039 PROTEIN"/>
    <property type="match status" value="1"/>
</dbReference>
<dbReference type="Pfam" id="PF14403">
    <property type="entry name" value="CP_ATPgrasp_2"/>
    <property type="match status" value="1"/>
</dbReference>
<proteinExistence type="predicted"/>
<accession>A0A7S8FDD8</accession>
<dbReference type="InterPro" id="IPR016450">
    <property type="entry name" value="UCP005522"/>
</dbReference>
<dbReference type="Gene3D" id="3.30.1490.270">
    <property type="match status" value="1"/>
</dbReference>
<organism evidence="2 3">
    <name type="scientific">Candidatus Nitrospira kreftii</name>
    <dbReference type="NCBI Taxonomy" id="2652173"/>
    <lineage>
        <taxon>Bacteria</taxon>
        <taxon>Pseudomonadati</taxon>
        <taxon>Nitrospirota</taxon>
        <taxon>Nitrospiria</taxon>
        <taxon>Nitrospirales</taxon>
        <taxon>Nitrospiraceae</taxon>
        <taxon>Nitrospira</taxon>
    </lineage>
</organism>
<dbReference type="InterPro" id="IPR025841">
    <property type="entry name" value="CP_ATPgrasp_2"/>
</dbReference>
<gene>
    <name evidence="2" type="ORF">Nkreftii_001798</name>
</gene>
<dbReference type="KEGG" id="nkf:Nkreftii_001798"/>
<dbReference type="Gene3D" id="3.40.50.11290">
    <property type="match status" value="1"/>
</dbReference>
<protein>
    <recommendedName>
        <fullName evidence="1">Circularly permuted ATP-grasp type 2 domain-containing protein</fullName>
    </recommendedName>
</protein>
<feature type="domain" description="Circularly permuted ATP-grasp type 2" evidence="1">
    <location>
        <begin position="93"/>
        <end position="473"/>
    </location>
</feature>
<reference evidence="2 3" key="1">
    <citation type="journal article" date="2020" name="ISME J.">
        <title>Enrichment and physiological characterization of a novel comammox Nitrospira indicates ammonium inhibition of complete nitrification.</title>
        <authorList>
            <person name="Sakoula D."/>
            <person name="Koch H."/>
            <person name="Frank J."/>
            <person name="Jetten M.S.M."/>
            <person name="van Kessel M.A.H.J."/>
            <person name="Lucker S."/>
        </authorList>
    </citation>
    <scope>NUCLEOTIDE SEQUENCE [LARGE SCALE GENOMIC DNA]</scope>
    <source>
        <strain evidence="2">Comreactor17</strain>
    </source>
</reference>
<dbReference type="PANTHER" id="PTHR34595">
    <property type="entry name" value="BLR5612 PROTEIN"/>
    <property type="match status" value="1"/>
</dbReference>
<evidence type="ECO:0000313" key="2">
    <source>
        <dbReference type="EMBL" id="QPD04024.1"/>
    </source>
</evidence>
<evidence type="ECO:0000259" key="1">
    <source>
        <dbReference type="Pfam" id="PF14403"/>
    </source>
</evidence>
<sequence>MSPPTNPHLHSTKIHDLFKRYQIGQDFDEMFEASGRPRPHYRQLYDQLQSLSVAELAQYQEQAAKAFLDQGITFTVYEDVQQTERIFPFDLLPRIIPNSEWRHIEEGVRQRIQALNAFLLDVYGEQRILREGIIPRELVEGASGFQREFVGFRPPRDLYIHIAGIDLVRDRNGTYLVLEDNLRTPSGVSYVLESRVIMKRVFPSLFAQMRIRPVDHYPNQLLENLRYLAPEIRENPTVVLLTPGVNNSAYFEHSFLALQMGIELVEGQDLIVESDRVYMKTTQGLQQVDVIYRRVDDTFLDPEVFHQHSLLGVPGLIRAYHAGNVALANAVGNGVADDKAIYAYVPQMIGFYLNEAPVLPNVQTYLCSREQDRKYVLEHLSSLVVKAVNESGGYGMLMGPASSKAEQEDFRARIVNSPRNYIAQPIVSLSRLPCLVDDHAGGFEFAGRHIDLRPFVLSGKDITLSLGGLTRVALREGSLVVNSSQGGGSKGTWVLYGED</sequence>
<name>A0A7S8FDD8_9BACT</name>
<dbReference type="SUPFAM" id="SSF56059">
    <property type="entry name" value="Glutathione synthetase ATP-binding domain-like"/>
    <property type="match status" value="1"/>
</dbReference>
<dbReference type="Proteomes" id="UP000593737">
    <property type="component" value="Chromosome"/>
</dbReference>
<dbReference type="PIRSF" id="PIRSF005522">
    <property type="entry name" value="UCP005522"/>
    <property type="match status" value="1"/>
</dbReference>
<dbReference type="AlphaFoldDB" id="A0A7S8FDD8"/>